<organism evidence="1">
    <name type="scientific">Anguilla anguilla</name>
    <name type="common">European freshwater eel</name>
    <name type="synonym">Muraena anguilla</name>
    <dbReference type="NCBI Taxonomy" id="7936"/>
    <lineage>
        <taxon>Eukaryota</taxon>
        <taxon>Metazoa</taxon>
        <taxon>Chordata</taxon>
        <taxon>Craniata</taxon>
        <taxon>Vertebrata</taxon>
        <taxon>Euteleostomi</taxon>
        <taxon>Actinopterygii</taxon>
        <taxon>Neopterygii</taxon>
        <taxon>Teleostei</taxon>
        <taxon>Anguilliformes</taxon>
        <taxon>Anguillidae</taxon>
        <taxon>Anguilla</taxon>
    </lineage>
</organism>
<reference evidence="1" key="2">
    <citation type="journal article" date="2015" name="Fish Shellfish Immunol.">
        <title>Early steps in the European eel (Anguilla anguilla)-Vibrio vulnificus interaction in the gills: Role of the RtxA13 toxin.</title>
        <authorList>
            <person name="Callol A."/>
            <person name="Pajuelo D."/>
            <person name="Ebbesson L."/>
            <person name="Teles M."/>
            <person name="MacKenzie S."/>
            <person name="Amaro C."/>
        </authorList>
    </citation>
    <scope>NUCLEOTIDE SEQUENCE</scope>
</reference>
<dbReference type="AlphaFoldDB" id="A0A0E9XBB2"/>
<accession>A0A0E9XBB2</accession>
<protein>
    <submittedName>
        <fullName evidence="1">Uncharacterized protein</fullName>
    </submittedName>
</protein>
<sequence>MIDLYMIYLASQFDDYSSLHKFPSNYKSTQPQDRVKLKMCIFTELRNIHVDKHRNKNHALKYL</sequence>
<name>A0A0E9XBB2_ANGAN</name>
<dbReference type="EMBL" id="GBXM01008535">
    <property type="protein sequence ID" value="JAI00043.1"/>
    <property type="molecule type" value="Transcribed_RNA"/>
</dbReference>
<reference evidence="1" key="1">
    <citation type="submission" date="2014-11" db="EMBL/GenBank/DDBJ databases">
        <authorList>
            <person name="Amaro Gonzalez C."/>
        </authorList>
    </citation>
    <scope>NUCLEOTIDE SEQUENCE</scope>
</reference>
<evidence type="ECO:0000313" key="1">
    <source>
        <dbReference type="EMBL" id="JAI00043.1"/>
    </source>
</evidence>
<proteinExistence type="predicted"/>